<dbReference type="OrthoDB" id="20839at2759"/>
<comment type="caution">
    <text evidence="2">The sequence shown here is derived from an EMBL/GenBank/DDBJ whole genome shotgun (WGS) entry which is preliminary data.</text>
</comment>
<dbReference type="RefSeq" id="XP_007771974.1">
    <property type="nucleotide sequence ID" value="XM_007773784.1"/>
</dbReference>
<dbReference type="AlphaFoldDB" id="A0A5M3ME59"/>
<keyword evidence="3" id="KW-1185">Reference proteome</keyword>
<feature type="domain" description="Enhancer of polycomb-like N-terminal" evidence="1">
    <location>
        <begin position="171"/>
        <end position="239"/>
    </location>
</feature>
<sequence length="250" mass="28860">MENYVKIYPLRLYIELNIFDNIRHKLRWLRLFNIGLVFVLKEEPVVDSNLSQSASARPIPARRSLSPLRAPSTLQSINQGGDNSADIAIDQQLAHFLQIDCGVPLTKTAGAFTAFGISDMETFVAAVRKEDGEAFQDFIQQNGAQHGLTLWEIFILIRGVNKLRMDNDLSEFQQPDHCIRYIEPVEEDSAIQVDLEYGMDDMDEQDQEWLDALSAERKKEQLNPISYETFEVMDRLEKEWFDSSECYRFL</sequence>
<evidence type="ECO:0000313" key="3">
    <source>
        <dbReference type="Proteomes" id="UP000053558"/>
    </source>
</evidence>
<dbReference type="Pfam" id="PF10513">
    <property type="entry name" value="EPL1"/>
    <property type="match status" value="1"/>
</dbReference>
<gene>
    <name evidence="2" type="ORF">CONPUDRAFT_156774</name>
</gene>
<dbReference type="EMBL" id="JH711583">
    <property type="protein sequence ID" value="EIW77559.1"/>
    <property type="molecule type" value="Genomic_DNA"/>
</dbReference>
<evidence type="ECO:0000313" key="2">
    <source>
        <dbReference type="EMBL" id="EIW77559.1"/>
    </source>
</evidence>
<evidence type="ECO:0000259" key="1">
    <source>
        <dbReference type="Pfam" id="PF10513"/>
    </source>
</evidence>
<proteinExistence type="predicted"/>
<dbReference type="KEGG" id="cput:CONPUDRAFT_156774"/>
<dbReference type="GeneID" id="19203629"/>
<name>A0A5M3ME59_CONPW</name>
<dbReference type="Proteomes" id="UP000053558">
    <property type="component" value="Unassembled WGS sequence"/>
</dbReference>
<organism evidence="2 3">
    <name type="scientific">Coniophora puteana (strain RWD-64-598)</name>
    <name type="common">Brown rot fungus</name>
    <dbReference type="NCBI Taxonomy" id="741705"/>
    <lineage>
        <taxon>Eukaryota</taxon>
        <taxon>Fungi</taxon>
        <taxon>Dikarya</taxon>
        <taxon>Basidiomycota</taxon>
        <taxon>Agaricomycotina</taxon>
        <taxon>Agaricomycetes</taxon>
        <taxon>Agaricomycetidae</taxon>
        <taxon>Boletales</taxon>
        <taxon>Coniophorineae</taxon>
        <taxon>Coniophoraceae</taxon>
        <taxon>Coniophora</taxon>
    </lineage>
</organism>
<accession>A0A5M3ME59</accession>
<dbReference type="InterPro" id="IPR019542">
    <property type="entry name" value="Enhancer_polycomb-like_N"/>
</dbReference>
<reference evidence="3" key="1">
    <citation type="journal article" date="2012" name="Science">
        <title>The Paleozoic origin of enzymatic lignin decomposition reconstructed from 31 fungal genomes.</title>
        <authorList>
            <person name="Floudas D."/>
            <person name="Binder M."/>
            <person name="Riley R."/>
            <person name="Barry K."/>
            <person name="Blanchette R.A."/>
            <person name="Henrissat B."/>
            <person name="Martinez A.T."/>
            <person name="Otillar R."/>
            <person name="Spatafora J.W."/>
            <person name="Yadav J.S."/>
            <person name="Aerts A."/>
            <person name="Benoit I."/>
            <person name="Boyd A."/>
            <person name="Carlson A."/>
            <person name="Copeland A."/>
            <person name="Coutinho P.M."/>
            <person name="de Vries R.P."/>
            <person name="Ferreira P."/>
            <person name="Findley K."/>
            <person name="Foster B."/>
            <person name="Gaskell J."/>
            <person name="Glotzer D."/>
            <person name="Gorecki P."/>
            <person name="Heitman J."/>
            <person name="Hesse C."/>
            <person name="Hori C."/>
            <person name="Igarashi K."/>
            <person name="Jurgens J.A."/>
            <person name="Kallen N."/>
            <person name="Kersten P."/>
            <person name="Kohler A."/>
            <person name="Kuees U."/>
            <person name="Kumar T.K.A."/>
            <person name="Kuo A."/>
            <person name="LaButti K."/>
            <person name="Larrondo L.F."/>
            <person name="Lindquist E."/>
            <person name="Ling A."/>
            <person name="Lombard V."/>
            <person name="Lucas S."/>
            <person name="Lundell T."/>
            <person name="Martin R."/>
            <person name="McLaughlin D.J."/>
            <person name="Morgenstern I."/>
            <person name="Morin E."/>
            <person name="Murat C."/>
            <person name="Nagy L.G."/>
            <person name="Nolan M."/>
            <person name="Ohm R.A."/>
            <person name="Patyshakuliyeva A."/>
            <person name="Rokas A."/>
            <person name="Ruiz-Duenas F.J."/>
            <person name="Sabat G."/>
            <person name="Salamov A."/>
            <person name="Samejima M."/>
            <person name="Schmutz J."/>
            <person name="Slot J.C."/>
            <person name="St John F."/>
            <person name="Stenlid J."/>
            <person name="Sun H."/>
            <person name="Sun S."/>
            <person name="Syed K."/>
            <person name="Tsang A."/>
            <person name="Wiebenga A."/>
            <person name="Young D."/>
            <person name="Pisabarro A."/>
            <person name="Eastwood D.C."/>
            <person name="Martin F."/>
            <person name="Cullen D."/>
            <person name="Grigoriev I.V."/>
            <person name="Hibbett D.S."/>
        </authorList>
    </citation>
    <scope>NUCLEOTIDE SEQUENCE [LARGE SCALE GENOMIC DNA]</scope>
    <source>
        <strain evidence="3">RWD-64-598 SS2</strain>
    </source>
</reference>
<protein>
    <recommendedName>
        <fullName evidence="1">Enhancer of polycomb-like N-terminal domain-containing protein</fullName>
    </recommendedName>
</protein>